<dbReference type="PANTHER" id="PTHR45586">
    <property type="entry name" value="TPR REPEAT-CONTAINING PROTEIN PA4667"/>
    <property type="match status" value="1"/>
</dbReference>
<dbReference type="Pfam" id="PF07719">
    <property type="entry name" value="TPR_2"/>
    <property type="match status" value="1"/>
</dbReference>
<feature type="repeat" description="TPR" evidence="3">
    <location>
        <begin position="168"/>
        <end position="201"/>
    </location>
</feature>
<gene>
    <name evidence="5" type="ORF">DESUT3_26240</name>
</gene>
<evidence type="ECO:0000313" key="5">
    <source>
        <dbReference type="EMBL" id="BCR05555.1"/>
    </source>
</evidence>
<dbReference type="InterPro" id="IPR011990">
    <property type="entry name" value="TPR-like_helical_dom_sf"/>
</dbReference>
<dbReference type="SUPFAM" id="SSF48452">
    <property type="entry name" value="TPR-like"/>
    <property type="match status" value="1"/>
</dbReference>
<feature type="repeat" description="TPR" evidence="3">
    <location>
        <begin position="202"/>
        <end position="235"/>
    </location>
</feature>
<reference evidence="5 6" key="1">
    <citation type="journal article" date="2016" name="C (Basel)">
        <title>Selective Growth of and Electricity Production by Marine Exoelectrogenic Bacteria in Self-Aggregated Hydrogel of Microbially Reduced Graphene Oxide.</title>
        <authorList>
            <person name="Yoshida N."/>
            <person name="Goto Y."/>
            <person name="Miyata Y."/>
        </authorList>
    </citation>
    <scope>NUCLEOTIDE SEQUENCE [LARGE SCALE GENOMIC DNA]</scope>
    <source>
        <strain evidence="5 6">NIT-T3</strain>
    </source>
</reference>
<evidence type="ECO:0000256" key="3">
    <source>
        <dbReference type="PROSITE-ProRule" id="PRU00339"/>
    </source>
</evidence>
<keyword evidence="4" id="KW-0732">Signal</keyword>
<proteinExistence type="predicted"/>
<dbReference type="EMBL" id="AP024355">
    <property type="protein sequence ID" value="BCR05555.1"/>
    <property type="molecule type" value="Genomic_DNA"/>
</dbReference>
<keyword evidence="1" id="KW-0677">Repeat</keyword>
<name>A0ABM8HUE8_9BACT</name>
<keyword evidence="6" id="KW-1185">Reference proteome</keyword>
<organism evidence="5 6">
    <name type="scientific">Desulfuromonas versatilis</name>
    <dbReference type="NCBI Taxonomy" id="2802975"/>
    <lineage>
        <taxon>Bacteria</taxon>
        <taxon>Pseudomonadati</taxon>
        <taxon>Thermodesulfobacteriota</taxon>
        <taxon>Desulfuromonadia</taxon>
        <taxon>Desulfuromonadales</taxon>
        <taxon>Desulfuromonadaceae</taxon>
        <taxon>Desulfuromonas</taxon>
    </lineage>
</organism>
<dbReference type="SMART" id="SM00028">
    <property type="entry name" value="TPR"/>
    <property type="match status" value="6"/>
</dbReference>
<dbReference type="InterPro" id="IPR013105">
    <property type="entry name" value="TPR_2"/>
</dbReference>
<accession>A0ABM8HUE8</accession>
<keyword evidence="2 3" id="KW-0802">TPR repeat</keyword>
<dbReference type="PANTHER" id="PTHR45586:SF1">
    <property type="entry name" value="LIPOPOLYSACCHARIDE ASSEMBLY PROTEIN B"/>
    <property type="match status" value="1"/>
</dbReference>
<evidence type="ECO:0000256" key="2">
    <source>
        <dbReference type="ARBA" id="ARBA00022803"/>
    </source>
</evidence>
<evidence type="ECO:0000313" key="6">
    <source>
        <dbReference type="Proteomes" id="UP001319827"/>
    </source>
</evidence>
<feature type="chain" id="PRO_5046221197" evidence="4">
    <location>
        <begin position="27"/>
        <end position="249"/>
    </location>
</feature>
<keyword evidence="5" id="KW-0449">Lipoprotein</keyword>
<dbReference type="Pfam" id="PF13374">
    <property type="entry name" value="TPR_10"/>
    <property type="match status" value="1"/>
</dbReference>
<feature type="repeat" description="TPR" evidence="3">
    <location>
        <begin position="134"/>
        <end position="167"/>
    </location>
</feature>
<sequence>MRRNLYLTTVLLLLALLSGCGAPKKAPDDAEVHYILGLSYLREGNYTSALKQFLIAEKESPRRPDIQGALAQAYQLKKAYPEAERHYLLAIDYSEQEPQFQNNLAALYLDMQRWDDALVYFRKASGNLLFGSPEVALTGAGFAHFQKGDYLEALIAYREALSRNPQYVPARFRLGEAYYALDKNDLAIEAYQAALGMAPEFAQGHYQLGLSYLKEREMAKAAESFSEVLRLAPDSEWARLSKDYLKLLK</sequence>
<dbReference type="RefSeq" id="WP_221248972.1">
    <property type="nucleotide sequence ID" value="NZ_AP024355.1"/>
</dbReference>
<evidence type="ECO:0000256" key="4">
    <source>
        <dbReference type="SAM" id="SignalP"/>
    </source>
</evidence>
<feature type="signal peptide" evidence="4">
    <location>
        <begin position="1"/>
        <end position="26"/>
    </location>
</feature>
<dbReference type="PROSITE" id="PS50005">
    <property type="entry name" value="TPR"/>
    <property type="match status" value="4"/>
</dbReference>
<feature type="repeat" description="TPR" evidence="3">
    <location>
        <begin position="30"/>
        <end position="63"/>
    </location>
</feature>
<dbReference type="InterPro" id="IPR019734">
    <property type="entry name" value="TPR_rpt"/>
</dbReference>
<dbReference type="Gene3D" id="1.25.40.10">
    <property type="entry name" value="Tetratricopeptide repeat domain"/>
    <property type="match status" value="2"/>
</dbReference>
<dbReference type="PROSITE" id="PS51257">
    <property type="entry name" value="PROKAR_LIPOPROTEIN"/>
    <property type="match status" value="1"/>
</dbReference>
<protein>
    <submittedName>
        <fullName evidence="5">Lipoprotein</fullName>
    </submittedName>
</protein>
<dbReference type="Pfam" id="PF13432">
    <property type="entry name" value="TPR_16"/>
    <property type="match status" value="2"/>
</dbReference>
<evidence type="ECO:0000256" key="1">
    <source>
        <dbReference type="ARBA" id="ARBA00022737"/>
    </source>
</evidence>
<dbReference type="Proteomes" id="UP001319827">
    <property type="component" value="Chromosome"/>
</dbReference>
<dbReference type="InterPro" id="IPR051012">
    <property type="entry name" value="CellSynth/LPSAsmb/PSIAsmb"/>
</dbReference>
<reference evidence="5 6" key="2">
    <citation type="journal article" date="2021" name="Int. J. Syst. Evol. Microbiol.">
        <title>Isolation and Polyphasic Characterization of Desulfuromonas versatilis sp. Nov., an Electrogenic Bacteria Capable of Versatile Metabolism Isolated from a Graphene Oxide-Reducing Enrichment Culture.</title>
        <authorList>
            <person name="Xie L."/>
            <person name="Yoshida N."/>
            <person name="Ishii S."/>
            <person name="Meng L."/>
        </authorList>
    </citation>
    <scope>NUCLEOTIDE SEQUENCE [LARGE SCALE GENOMIC DNA]</scope>
    <source>
        <strain evidence="5 6">NIT-T3</strain>
    </source>
</reference>